<protein>
    <submittedName>
        <fullName evidence="3">GNAT family N-acetyltransferase</fullName>
        <ecNumber evidence="3">2.3.1.-</ecNumber>
    </submittedName>
</protein>
<keyword evidence="3" id="KW-0808">Transferase</keyword>
<dbReference type="CDD" id="cd04301">
    <property type="entry name" value="NAT_SF"/>
    <property type="match status" value="1"/>
</dbReference>
<dbReference type="Gene3D" id="3.40.630.30">
    <property type="match status" value="1"/>
</dbReference>
<gene>
    <name evidence="3" type="ORF">RWD45_01210</name>
</gene>
<dbReference type="EC" id="2.3.1.-" evidence="3"/>
<feature type="domain" description="N-acetyltransferase" evidence="1">
    <location>
        <begin position="1"/>
        <end position="92"/>
    </location>
</feature>
<reference evidence="3 4" key="1">
    <citation type="submission" date="2023-10" db="EMBL/GenBank/DDBJ databases">
        <title>Virgibacillus soli CC-YMP-6 genome.</title>
        <authorList>
            <person name="Miliotis G."/>
            <person name="Sengupta P."/>
            <person name="Hameed A."/>
            <person name="Chuvochina M."/>
            <person name="Mcdonagh F."/>
            <person name="Simpson A.C."/>
            <person name="Singh N.K."/>
            <person name="Rekha P.D."/>
            <person name="Raman K."/>
            <person name="Hugenholtz P."/>
            <person name="Venkateswaran K."/>
        </authorList>
    </citation>
    <scope>NUCLEOTIDE SEQUENCE [LARGE SCALE GENOMIC DNA]</scope>
    <source>
        <strain evidence="3 4">CC-YMP-6</strain>
    </source>
</reference>
<evidence type="ECO:0000313" key="4">
    <source>
        <dbReference type="Proteomes" id="UP001275315"/>
    </source>
</evidence>
<keyword evidence="4" id="KW-1185">Reference proteome</keyword>
<comment type="caution">
    <text evidence="3">The sequence shown here is derived from an EMBL/GenBank/DDBJ whole genome shotgun (WGS) entry which is preliminary data.</text>
</comment>
<dbReference type="InterPro" id="IPR045057">
    <property type="entry name" value="Gcn5-rel_NAT"/>
</dbReference>
<organism evidence="3 4">
    <name type="scientific">Paracerasibacillus soli</name>
    <dbReference type="NCBI Taxonomy" id="480284"/>
    <lineage>
        <taxon>Bacteria</taxon>
        <taxon>Bacillati</taxon>
        <taxon>Bacillota</taxon>
        <taxon>Bacilli</taxon>
        <taxon>Bacillales</taxon>
        <taxon>Bacillaceae</taxon>
        <taxon>Paracerasibacillus</taxon>
    </lineage>
</organism>
<dbReference type="PROSITE" id="PS51729">
    <property type="entry name" value="GNAT_YJDJ"/>
    <property type="match status" value="1"/>
</dbReference>
<name>A0ABU5CMB3_9BACI</name>
<dbReference type="Pfam" id="PF14542">
    <property type="entry name" value="Acetyltransf_CG"/>
    <property type="match status" value="1"/>
</dbReference>
<dbReference type="PANTHER" id="PTHR31435:SF10">
    <property type="entry name" value="BSR4717 PROTEIN"/>
    <property type="match status" value="1"/>
</dbReference>
<dbReference type="InterPro" id="IPR031165">
    <property type="entry name" value="GNAT_YJDJ"/>
</dbReference>
<evidence type="ECO:0000313" key="3">
    <source>
        <dbReference type="EMBL" id="MDY0407503.1"/>
    </source>
</evidence>
<dbReference type="PANTHER" id="PTHR31435">
    <property type="entry name" value="PROTEIN NATD1"/>
    <property type="match status" value="1"/>
</dbReference>
<feature type="domain" description="N-acetyltransferase" evidence="2">
    <location>
        <begin position="3"/>
        <end position="90"/>
    </location>
</feature>
<evidence type="ECO:0000259" key="2">
    <source>
        <dbReference type="PROSITE" id="PS51729"/>
    </source>
</evidence>
<dbReference type="RefSeq" id="WP_320378314.1">
    <property type="nucleotide sequence ID" value="NZ_JAWDIQ010000001.1"/>
</dbReference>
<evidence type="ECO:0000259" key="1">
    <source>
        <dbReference type="PROSITE" id="PS51186"/>
    </source>
</evidence>
<dbReference type="SUPFAM" id="SSF55729">
    <property type="entry name" value="Acyl-CoA N-acyltransferases (Nat)"/>
    <property type="match status" value="1"/>
</dbReference>
<dbReference type="GO" id="GO:0016746">
    <property type="term" value="F:acyltransferase activity"/>
    <property type="evidence" value="ECO:0007669"/>
    <property type="project" value="UniProtKB-KW"/>
</dbReference>
<dbReference type="EMBL" id="JAWDIQ010000001">
    <property type="protein sequence ID" value="MDY0407503.1"/>
    <property type="molecule type" value="Genomic_DNA"/>
</dbReference>
<dbReference type="InterPro" id="IPR000182">
    <property type="entry name" value="GNAT_dom"/>
</dbReference>
<keyword evidence="3" id="KW-0012">Acyltransferase</keyword>
<dbReference type="InterPro" id="IPR016181">
    <property type="entry name" value="Acyl_CoA_acyltransferase"/>
</dbReference>
<accession>A0ABU5CMB3</accession>
<proteinExistence type="predicted"/>
<dbReference type="Proteomes" id="UP001275315">
    <property type="component" value="Unassembled WGS sequence"/>
</dbReference>
<sequence>MHTIKRGHDKFFIGETEENPIAEITFIKEGNTLIVNHTYVSNDLRGQGVAAKLVEHVINYAKNENKKIIPTCSYVATYFKRHPQASDVLAAK</sequence>
<dbReference type="PROSITE" id="PS51186">
    <property type="entry name" value="GNAT"/>
    <property type="match status" value="1"/>
</dbReference>